<comment type="caution">
    <text evidence="1">The sequence shown here is derived from an EMBL/GenBank/DDBJ whole genome shotgun (WGS) entry which is preliminary data.</text>
</comment>
<gene>
    <name evidence="1" type="ORF">BOKJ2_LOCUS10083</name>
</gene>
<proteinExistence type="predicted"/>
<evidence type="ECO:0000313" key="2">
    <source>
        <dbReference type="Proteomes" id="UP000614601"/>
    </source>
</evidence>
<organism evidence="1 2">
    <name type="scientific">Bursaphelenchus okinawaensis</name>
    <dbReference type="NCBI Taxonomy" id="465554"/>
    <lineage>
        <taxon>Eukaryota</taxon>
        <taxon>Metazoa</taxon>
        <taxon>Ecdysozoa</taxon>
        <taxon>Nematoda</taxon>
        <taxon>Chromadorea</taxon>
        <taxon>Rhabditida</taxon>
        <taxon>Tylenchina</taxon>
        <taxon>Tylenchomorpha</taxon>
        <taxon>Aphelenchoidea</taxon>
        <taxon>Aphelenchoididae</taxon>
        <taxon>Bursaphelenchus</taxon>
    </lineage>
</organism>
<evidence type="ECO:0000313" key="1">
    <source>
        <dbReference type="EMBL" id="CAD5223313.1"/>
    </source>
</evidence>
<dbReference type="EMBL" id="CAJFCW020000005">
    <property type="protein sequence ID" value="CAG9117492.1"/>
    <property type="molecule type" value="Genomic_DNA"/>
</dbReference>
<dbReference type="Proteomes" id="UP000614601">
    <property type="component" value="Unassembled WGS sequence"/>
</dbReference>
<accession>A0A811L2K1</accession>
<keyword evidence="2" id="KW-1185">Reference proteome</keyword>
<dbReference type="AlphaFoldDB" id="A0A811L2K1"/>
<protein>
    <submittedName>
        <fullName evidence="1">Uncharacterized protein</fullName>
    </submittedName>
</protein>
<reference evidence="1" key="1">
    <citation type="submission" date="2020-09" db="EMBL/GenBank/DDBJ databases">
        <authorList>
            <person name="Kikuchi T."/>
        </authorList>
    </citation>
    <scope>NUCLEOTIDE SEQUENCE</scope>
    <source>
        <strain evidence="1">SH1</strain>
    </source>
</reference>
<sequence length="87" mass="10313">MSLDDRVNALLSNLEEMQDQALSILNVKDLMYNTENENYFYCTYEKSEQEPDKNLKSALGYFGKFAKYAKEKSKLFNSVREYIKKFE</sequence>
<dbReference type="EMBL" id="CAJFDH010000005">
    <property type="protein sequence ID" value="CAD5223313.1"/>
    <property type="molecule type" value="Genomic_DNA"/>
</dbReference>
<name>A0A811L2K1_9BILA</name>
<dbReference type="Proteomes" id="UP000783686">
    <property type="component" value="Unassembled WGS sequence"/>
</dbReference>